<evidence type="ECO:0000313" key="6">
    <source>
        <dbReference type="Proteomes" id="UP000594638"/>
    </source>
</evidence>
<dbReference type="OrthoDB" id="910057at2759"/>
<dbReference type="FunFam" id="1.10.10.10:FF:000357">
    <property type="entry name" value="Caffeic acid 3-O-methyltransferase"/>
    <property type="match status" value="1"/>
</dbReference>
<dbReference type="InterPro" id="IPR036388">
    <property type="entry name" value="WH-like_DNA-bd_sf"/>
</dbReference>
<dbReference type="GO" id="GO:0008757">
    <property type="term" value="F:S-adenosylmethionine-dependent methyltransferase activity"/>
    <property type="evidence" value="ECO:0007669"/>
    <property type="project" value="UniProtKB-ARBA"/>
</dbReference>
<dbReference type="Gramene" id="OE9A061274T1">
    <property type="protein sequence ID" value="OE9A061274C1"/>
    <property type="gene ID" value="OE9A061274"/>
</dbReference>
<dbReference type="PANTHER" id="PTHR11746">
    <property type="entry name" value="O-METHYLTRANSFERASE"/>
    <property type="match status" value="1"/>
</dbReference>
<name>A0A8S0VEH0_OLEEU</name>
<dbReference type="PROSITE" id="PS51683">
    <property type="entry name" value="SAM_OMT_II"/>
    <property type="match status" value="1"/>
</dbReference>
<keyword evidence="1" id="KW-0489">Methyltransferase</keyword>
<organism evidence="5 6">
    <name type="scientific">Olea europaea subsp. europaea</name>
    <dbReference type="NCBI Taxonomy" id="158383"/>
    <lineage>
        <taxon>Eukaryota</taxon>
        <taxon>Viridiplantae</taxon>
        <taxon>Streptophyta</taxon>
        <taxon>Embryophyta</taxon>
        <taxon>Tracheophyta</taxon>
        <taxon>Spermatophyta</taxon>
        <taxon>Magnoliopsida</taxon>
        <taxon>eudicotyledons</taxon>
        <taxon>Gunneridae</taxon>
        <taxon>Pentapetalae</taxon>
        <taxon>asterids</taxon>
        <taxon>lamiids</taxon>
        <taxon>Lamiales</taxon>
        <taxon>Oleaceae</taxon>
        <taxon>Oleeae</taxon>
        <taxon>Olea</taxon>
    </lineage>
</organism>
<evidence type="ECO:0000313" key="5">
    <source>
        <dbReference type="EMBL" id="CAA3029039.1"/>
    </source>
</evidence>
<evidence type="ECO:0000256" key="2">
    <source>
        <dbReference type="ARBA" id="ARBA00022679"/>
    </source>
</evidence>
<feature type="domain" description="O-methyltransferase dimerisation" evidence="4">
    <location>
        <begin position="1"/>
        <end position="94"/>
    </location>
</feature>
<dbReference type="EMBL" id="CACTIH010009285">
    <property type="protein sequence ID" value="CAA3029039.1"/>
    <property type="molecule type" value="Genomic_DNA"/>
</dbReference>
<dbReference type="SUPFAM" id="SSF46785">
    <property type="entry name" value="Winged helix' DNA-binding domain"/>
    <property type="match status" value="1"/>
</dbReference>
<dbReference type="GO" id="GO:0046983">
    <property type="term" value="F:protein dimerization activity"/>
    <property type="evidence" value="ECO:0007669"/>
    <property type="project" value="InterPro"/>
</dbReference>
<dbReference type="Proteomes" id="UP000594638">
    <property type="component" value="Unassembled WGS sequence"/>
</dbReference>
<keyword evidence="3" id="KW-0949">S-adenosyl-L-methionine</keyword>
<dbReference type="InterPro" id="IPR012967">
    <property type="entry name" value="COMT_dimerisation"/>
</dbReference>
<keyword evidence="2" id="KW-0808">Transferase</keyword>
<evidence type="ECO:0000256" key="3">
    <source>
        <dbReference type="ARBA" id="ARBA00022691"/>
    </source>
</evidence>
<dbReference type="Gene3D" id="1.10.10.10">
    <property type="entry name" value="Winged helix-like DNA-binding domain superfamily/Winged helix DNA-binding domain"/>
    <property type="match status" value="1"/>
</dbReference>
<dbReference type="GO" id="GO:0009813">
    <property type="term" value="P:flavonoid biosynthetic process"/>
    <property type="evidence" value="ECO:0007669"/>
    <property type="project" value="UniProtKB-ARBA"/>
</dbReference>
<evidence type="ECO:0000259" key="4">
    <source>
        <dbReference type="Pfam" id="PF08100"/>
    </source>
</evidence>
<proteinExistence type="predicted"/>
<evidence type="ECO:0000256" key="1">
    <source>
        <dbReference type="ARBA" id="ARBA00022603"/>
    </source>
</evidence>
<dbReference type="InterPro" id="IPR036390">
    <property type="entry name" value="WH_DNA-bd_sf"/>
</dbReference>
<dbReference type="AlphaFoldDB" id="A0A8S0VEH0"/>
<dbReference type="GO" id="GO:0032259">
    <property type="term" value="P:methylation"/>
    <property type="evidence" value="ECO:0007669"/>
    <property type="project" value="UniProtKB-KW"/>
</dbReference>
<comment type="caution">
    <text evidence="5">The sequence shown here is derived from an EMBL/GenBank/DDBJ whole genome shotgun (WGS) entry which is preliminary data.</text>
</comment>
<gene>
    <name evidence="5" type="ORF">OLEA9_A061274</name>
</gene>
<dbReference type="InterPro" id="IPR016461">
    <property type="entry name" value="COMT-like"/>
</dbReference>
<keyword evidence="6" id="KW-1185">Reference proteome</keyword>
<dbReference type="Pfam" id="PF08100">
    <property type="entry name" value="Dimerisation"/>
    <property type="match status" value="1"/>
</dbReference>
<protein>
    <submittedName>
        <fullName evidence="5">Caffeate O-methyltransferase, partial</fullName>
    </submittedName>
</protein>
<sequence length="121" mass="13453">MRLVSTSVLSMVLNATIELDVFEILAKAGRGAQLSPQKNASHIPDKNPDAPAVLDRMLRLQVSNSILIRSVIDGSRGDIQRYYGLAPVAKYFVQHEDGVSFHPLLTLIQDNDVEQVVQWIE</sequence>
<reference evidence="5 6" key="1">
    <citation type="submission" date="2019-12" db="EMBL/GenBank/DDBJ databases">
        <authorList>
            <person name="Alioto T."/>
            <person name="Alioto T."/>
            <person name="Gomez Garrido J."/>
        </authorList>
    </citation>
    <scope>NUCLEOTIDE SEQUENCE [LARGE SCALE GENOMIC DNA]</scope>
</reference>
<accession>A0A8S0VEH0</accession>